<evidence type="ECO:0000313" key="3">
    <source>
        <dbReference type="Proteomes" id="UP000555728"/>
    </source>
</evidence>
<dbReference type="PANTHER" id="PTHR46623">
    <property type="entry name" value="CARBOXYMETHYLENEBUTENOLIDASE-RELATED"/>
    <property type="match status" value="1"/>
</dbReference>
<evidence type="ECO:0000259" key="1">
    <source>
        <dbReference type="Pfam" id="PF01738"/>
    </source>
</evidence>
<organism evidence="2 3">
    <name type="scientific">Roseospira goensis</name>
    <dbReference type="NCBI Taxonomy" id="391922"/>
    <lineage>
        <taxon>Bacteria</taxon>
        <taxon>Pseudomonadati</taxon>
        <taxon>Pseudomonadota</taxon>
        <taxon>Alphaproteobacteria</taxon>
        <taxon>Rhodospirillales</taxon>
        <taxon>Rhodospirillaceae</taxon>
        <taxon>Roseospira</taxon>
    </lineage>
</organism>
<comment type="caution">
    <text evidence="2">The sequence shown here is derived from an EMBL/GenBank/DDBJ whole genome shotgun (WGS) entry which is preliminary data.</text>
</comment>
<dbReference type="InterPro" id="IPR002925">
    <property type="entry name" value="Dienelactn_hydro"/>
</dbReference>
<keyword evidence="3" id="KW-1185">Reference proteome</keyword>
<dbReference type="PANTHER" id="PTHR46623:SF6">
    <property type="entry name" value="ALPHA_BETA-HYDROLASES SUPERFAMILY PROTEIN"/>
    <property type="match status" value="1"/>
</dbReference>
<proteinExistence type="predicted"/>
<dbReference type="RefSeq" id="WP_184432313.1">
    <property type="nucleotide sequence ID" value="NZ_JACIGI010000005.1"/>
</dbReference>
<dbReference type="InterPro" id="IPR051049">
    <property type="entry name" value="Dienelactone_hydrolase-like"/>
</dbReference>
<keyword evidence="2" id="KW-0378">Hydrolase</keyword>
<name>A0A7W6RZ93_9PROT</name>
<dbReference type="AlphaFoldDB" id="A0A7W6RZ93"/>
<feature type="domain" description="Dienelactone hydrolase" evidence="1">
    <location>
        <begin position="14"/>
        <end position="231"/>
    </location>
</feature>
<accession>A0A7W6RZ93</accession>
<reference evidence="2 3" key="1">
    <citation type="submission" date="2020-08" db="EMBL/GenBank/DDBJ databases">
        <title>Genome sequencing of Purple Non-Sulfur Bacteria from various extreme environments.</title>
        <authorList>
            <person name="Mayer M."/>
        </authorList>
    </citation>
    <scope>NUCLEOTIDE SEQUENCE [LARGE SCALE GENOMIC DNA]</scope>
    <source>
        <strain evidence="2 3">JA135</strain>
    </source>
</reference>
<protein>
    <submittedName>
        <fullName evidence="2">Carboxymethylenebutenolidase</fullName>
        <ecNumber evidence="2">3.1.1.45</ecNumber>
    </submittedName>
</protein>
<dbReference type="EMBL" id="JACIGI010000005">
    <property type="protein sequence ID" value="MBB4285282.1"/>
    <property type="molecule type" value="Genomic_DNA"/>
</dbReference>
<dbReference type="GO" id="GO:0008806">
    <property type="term" value="F:carboxymethylenebutenolidase activity"/>
    <property type="evidence" value="ECO:0007669"/>
    <property type="project" value="UniProtKB-EC"/>
</dbReference>
<dbReference type="SUPFAM" id="SSF53474">
    <property type="entry name" value="alpha/beta-Hydrolases"/>
    <property type="match status" value="1"/>
</dbReference>
<dbReference type="Pfam" id="PF01738">
    <property type="entry name" value="DLH"/>
    <property type="match status" value="1"/>
</dbReference>
<dbReference type="EC" id="3.1.1.45" evidence="2"/>
<dbReference type="InterPro" id="IPR029058">
    <property type="entry name" value="AB_hydrolase_fold"/>
</dbReference>
<dbReference type="Proteomes" id="UP000555728">
    <property type="component" value="Unassembled WGS sequence"/>
</dbReference>
<sequence length="233" mass="24941">MGTMTDIHGPDGTFQAYMARPEGTGPWPGLVVLQEIFGINYFLRDISDAMAAQGFVVLAPDLFWRQEPGVRLDDRVDADWDKAFALMQGFDPMAGVRDIQATLDAARAMTGVCTGSVGAMGYCLGGLLAYLTACKTDSDATVGYYGVNIDQMLDQAGGIRAPLMLHIAEDDHFVPKEAQAAVKTGLAGNSLVTLHSYPGVDHAFARRGSPTYVEAAATQADGRTLAFLHRHLA</sequence>
<evidence type="ECO:0000313" key="2">
    <source>
        <dbReference type="EMBL" id="MBB4285282.1"/>
    </source>
</evidence>
<dbReference type="Gene3D" id="3.40.50.1820">
    <property type="entry name" value="alpha/beta hydrolase"/>
    <property type="match status" value="1"/>
</dbReference>
<gene>
    <name evidence="2" type="ORF">GGD88_000999</name>
</gene>